<organism evidence="1 2">
    <name type="scientific">Cohnella herbarum</name>
    <dbReference type="NCBI Taxonomy" id="2728023"/>
    <lineage>
        <taxon>Bacteria</taxon>
        <taxon>Bacillati</taxon>
        <taxon>Bacillota</taxon>
        <taxon>Bacilli</taxon>
        <taxon>Bacillales</taxon>
        <taxon>Paenibacillaceae</taxon>
        <taxon>Cohnella</taxon>
    </lineage>
</organism>
<keyword evidence="2" id="KW-1185">Reference proteome</keyword>
<evidence type="ECO:0000313" key="2">
    <source>
        <dbReference type="Proteomes" id="UP000502248"/>
    </source>
</evidence>
<reference evidence="1 2" key="1">
    <citation type="submission" date="2020-04" db="EMBL/GenBank/DDBJ databases">
        <title>Genome sequencing of novel species.</title>
        <authorList>
            <person name="Heo J."/>
            <person name="Kim S.-J."/>
            <person name="Kim J.-S."/>
            <person name="Hong S.-B."/>
            <person name="Kwon S.-W."/>
        </authorList>
    </citation>
    <scope>NUCLEOTIDE SEQUENCE [LARGE SCALE GENOMIC DNA]</scope>
    <source>
        <strain evidence="1 2">MFER-1</strain>
    </source>
</reference>
<dbReference type="EMBL" id="CP051680">
    <property type="protein sequence ID" value="QJD82880.1"/>
    <property type="molecule type" value="Genomic_DNA"/>
</dbReference>
<dbReference type="AlphaFoldDB" id="A0A7Z2ZKI5"/>
<dbReference type="KEGG" id="cheb:HH215_06585"/>
<protein>
    <submittedName>
        <fullName evidence="1">Uncharacterized protein</fullName>
    </submittedName>
</protein>
<evidence type="ECO:0000313" key="1">
    <source>
        <dbReference type="EMBL" id="QJD82880.1"/>
    </source>
</evidence>
<proteinExistence type="predicted"/>
<dbReference type="RefSeq" id="WP_169279176.1">
    <property type="nucleotide sequence ID" value="NZ_CP051680.1"/>
</dbReference>
<sequence length="232" mass="25742">MIKIEKRNCKVCFQPIFRCSCKKRKHNVKIVRVRFNQVVDVLNVINDQLIGINSSINTNVNNLSTLISNDNTNLNSNMTTSIAALNASLTDMLQTTTNTIISNMNTIQARSCTVRKTSQWSDFSVPCGSQKIFFENFSSPTTEKVIVRAASFQPVESPCRAVLIIVQQDGHVIERLLPPNGSETNLQIDDYSNIAIRCDFGIGDPPPENSDCKGFIQVDEFFCICCPSGVVA</sequence>
<dbReference type="Proteomes" id="UP000502248">
    <property type="component" value="Chromosome"/>
</dbReference>
<name>A0A7Z2ZKI5_9BACL</name>
<gene>
    <name evidence="1" type="ORF">HH215_06585</name>
</gene>
<accession>A0A7Z2ZKI5</accession>